<evidence type="ECO:0000313" key="3">
    <source>
        <dbReference type="Proteomes" id="UP000237718"/>
    </source>
</evidence>
<feature type="chain" id="PRO_5015671719" description="Tat pathway signal sequence domain protein" evidence="1">
    <location>
        <begin position="29"/>
        <end position="148"/>
    </location>
</feature>
<feature type="signal peptide" evidence="1">
    <location>
        <begin position="1"/>
        <end position="28"/>
    </location>
</feature>
<reference evidence="2 3" key="1">
    <citation type="submission" date="2018-03" db="EMBL/GenBank/DDBJ databases">
        <title>Genomic Encyclopedia of Archaeal and Bacterial Type Strains, Phase II (KMG-II): from individual species to whole genera.</title>
        <authorList>
            <person name="Goeker M."/>
        </authorList>
    </citation>
    <scope>NUCLEOTIDE SEQUENCE [LARGE SCALE GENOMIC DNA]</scope>
    <source>
        <strain evidence="2 3">DSM 25328</strain>
    </source>
</reference>
<dbReference type="Proteomes" id="UP000237718">
    <property type="component" value="Unassembled WGS sequence"/>
</dbReference>
<dbReference type="OrthoDB" id="7707524at2"/>
<keyword evidence="1" id="KW-0732">Signal</keyword>
<sequence length="148" mass="15416">MTNPSQVHAFALAAAVLSSLGGAAAAGAEDTPPQSGVQIELNALQDQGSACRLSFLAQNTHATDIEEAVYETVLFDQSGGVMTFTLFDFRDLPAGRPRVRQFDLPDMACADVGRVLINGASSCIADGGNALCETGLDLKSRTDVELLG</sequence>
<accession>A0A2T1AGD5</accession>
<evidence type="ECO:0000313" key="2">
    <source>
        <dbReference type="EMBL" id="PRZ47654.1"/>
    </source>
</evidence>
<proteinExistence type="predicted"/>
<organism evidence="2 3">
    <name type="scientific">Tritonibacter scottomollicae</name>
    <name type="common">Epibacterium scottomollicae</name>
    <dbReference type="NCBI Taxonomy" id="483013"/>
    <lineage>
        <taxon>Bacteria</taxon>
        <taxon>Pseudomonadati</taxon>
        <taxon>Pseudomonadota</taxon>
        <taxon>Alphaproteobacteria</taxon>
        <taxon>Rhodobacterales</taxon>
        <taxon>Paracoccaceae</taxon>
        <taxon>Tritonibacter</taxon>
    </lineage>
</organism>
<name>A0A2T1AGD5_TRISK</name>
<comment type="caution">
    <text evidence="2">The sequence shown here is derived from an EMBL/GenBank/DDBJ whole genome shotgun (WGS) entry which is preliminary data.</text>
</comment>
<protein>
    <recommendedName>
        <fullName evidence="4">Tat pathway signal sequence domain protein</fullName>
    </recommendedName>
</protein>
<evidence type="ECO:0008006" key="4">
    <source>
        <dbReference type="Google" id="ProtNLM"/>
    </source>
</evidence>
<dbReference type="RefSeq" id="WP_106163909.1">
    <property type="nucleotide sequence ID" value="NZ_PVUF01000006.1"/>
</dbReference>
<dbReference type="EMBL" id="PVUF01000006">
    <property type="protein sequence ID" value="PRZ47654.1"/>
    <property type="molecule type" value="Genomic_DNA"/>
</dbReference>
<dbReference type="AlphaFoldDB" id="A0A2T1AGD5"/>
<evidence type="ECO:0000256" key="1">
    <source>
        <dbReference type="SAM" id="SignalP"/>
    </source>
</evidence>
<gene>
    <name evidence="2" type="ORF">CLV89_106187</name>
</gene>